<dbReference type="Proteomes" id="UP000032141">
    <property type="component" value="Chromosome C8"/>
</dbReference>
<dbReference type="PANTHER" id="PTHR45968:SF3">
    <property type="entry name" value="OS04G0573100 PROTEIN"/>
    <property type="match status" value="1"/>
</dbReference>
<comment type="cofactor">
    <cofactor evidence="1">
        <name>FAD</name>
        <dbReference type="ChEBI" id="CHEBI:57692"/>
    </cofactor>
</comment>
<dbReference type="HOGENOM" id="CLU_1689175_0_0_1"/>
<dbReference type="InterPro" id="IPR036188">
    <property type="entry name" value="FAD/NAD-bd_sf"/>
</dbReference>
<dbReference type="AlphaFoldDB" id="A0A0D3DPC3"/>
<feature type="domain" description="Glucose-methanol-choline oxidoreductase C-terminal" evidence="5">
    <location>
        <begin position="110"/>
        <end position="141"/>
    </location>
</feature>
<dbReference type="eggNOG" id="KOG1238">
    <property type="taxonomic scope" value="Eukaryota"/>
</dbReference>
<evidence type="ECO:0000313" key="7">
    <source>
        <dbReference type="Proteomes" id="UP000032141"/>
    </source>
</evidence>
<dbReference type="InterPro" id="IPR007867">
    <property type="entry name" value="GMC_OxRtase_C"/>
</dbReference>
<evidence type="ECO:0000256" key="2">
    <source>
        <dbReference type="ARBA" id="ARBA00022630"/>
    </source>
</evidence>
<feature type="domain" description="Glucose-methanol-choline oxidoreductase C-terminal" evidence="5">
    <location>
        <begin position="15"/>
        <end position="67"/>
    </location>
</feature>
<dbReference type="Gene3D" id="3.30.410.40">
    <property type="match status" value="1"/>
</dbReference>
<evidence type="ECO:0000256" key="3">
    <source>
        <dbReference type="ARBA" id="ARBA00022827"/>
    </source>
</evidence>
<dbReference type="SUPFAM" id="SSF54373">
    <property type="entry name" value="FAD-linked reductases, C-terminal domain"/>
    <property type="match status" value="1"/>
</dbReference>
<dbReference type="Gramene" id="Bo8g064870.1">
    <property type="protein sequence ID" value="Bo8g064870.1"/>
    <property type="gene ID" value="Bo8g064870"/>
</dbReference>
<evidence type="ECO:0000313" key="6">
    <source>
        <dbReference type="EnsemblPlants" id="Bo8g064870.1"/>
    </source>
</evidence>
<evidence type="ECO:0000256" key="1">
    <source>
        <dbReference type="ARBA" id="ARBA00001974"/>
    </source>
</evidence>
<keyword evidence="2" id="KW-0285">Flavoprotein</keyword>
<sequence length="156" mass="17809">MQVSKRLHFRESNGPLSTGHLKLRTRNPNDNPVATFNYFQHPNDLKRCVRGIQTIERVVQSKAFAWFKYADMSFEYLLNLTASTPVNLRPPRSHPGASLPPPAEEFCQHTVIGIDRLRVIDMSTVGFCPGTNPQATVMMLGRYKGVKIMRERETHQ</sequence>
<reference evidence="6 7" key="1">
    <citation type="journal article" date="2014" name="Genome Biol.">
        <title>Transcriptome and methylome profiling reveals relics of genome dominance in the mesopolyploid Brassica oleracea.</title>
        <authorList>
            <person name="Parkin I.A."/>
            <person name="Koh C."/>
            <person name="Tang H."/>
            <person name="Robinson S.J."/>
            <person name="Kagale S."/>
            <person name="Clarke W.E."/>
            <person name="Town C.D."/>
            <person name="Nixon J."/>
            <person name="Krishnakumar V."/>
            <person name="Bidwell S.L."/>
            <person name="Denoeud F."/>
            <person name="Belcram H."/>
            <person name="Links M.G."/>
            <person name="Just J."/>
            <person name="Clarke C."/>
            <person name="Bender T."/>
            <person name="Huebert T."/>
            <person name="Mason A.S."/>
            <person name="Pires J.C."/>
            <person name="Barker G."/>
            <person name="Moore J."/>
            <person name="Walley P.G."/>
            <person name="Manoli S."/>
            <person name="Batley J."/>
            <person name="Edwards D."/>
            <person name="Nelson M.N."/>
            <person name="Wang X."/>
            <person name="Paterson A.H."/>
            <person name="King G."/>
            <person name="Bancroft I."/>
            <person name="Chalhoub B."/>
            <person name="Sharpe A.G."/>
        </authorList>
    </citation>
    <scope>NUCLEOTIDE SEQUENCE</scope>
    <source>
        <strain evidence="6 7">cv. TO1000</strain>
    </source>
</reference>
<dbReference type="GO" id="GO:0016614">
    <property type="term" value="F:oxidoreductase activity, acting on CH-OH group of donors"/>
    <property type="evidence" value="ECO:0007669"/>
    <property type="project" value="InterPro"/>
</dbReference>
<keyword evidence="7" id="KW-1185">Reference proteome</keyword>
<proteinExistence type="predicted"/>
<evidence type="ECO:0000259" key="5">
    <source>
        <dbReference type="Pfam" id="PF05199"/>
    </source>
</evidence>
<reference evidence="6" key="2">
    <citation type="submission" date="2015-03" db="UniProtKB">
        <authorList>
            <consortium name="EnsemblPlants"/>
        </authorList>
    </citation>
    <scope>IDENTIFICATION</scope>
</reference>
<dbReference type="Pfam" id="PF05199">
    <property type="entry name" value="GMC_oxred_C"/>
    <property type="match status" value="2"/>
</dbReference>
<feature type="region of interest" description="Disordered" evidence="4">
    <location>
        <begin position="1"/>
        <end position="27"/>
    </location>
</feature>
<dbReference type="PANTHER" id="PTHR45968">
    <property type="entry name" value="OSJNBA0019K04.7 PROTEIN"/>
    <property type="match status" value="1"/>
</dbReference>
<name>A0A0D3DPC3_BRAOL</name>
<dbReference type="InterPro" id="IPR051871">
    <property type="entry name" value="GMC_Oxidoreductase-Related"/>
</dbReference>
<evidence type="ECO:0000256" key="4">
    <source>
        <dbReference type="SAM" id="MobiDB-lite"/>
    </source>
</evidence>
<dbReference type="OMA" id="RVMTIWH"/>
<dbReference type="STRING" id="109376.A0A0D3DPC3"/>
<keyword evidence="3" id="KW-0274">FAD</keyword>
<protein>
    <recommendedName>
        <fullName evidence="5">Glucose-methanol-choline oxidoreductase C-terminal domain-containing protein</fullName>
    </recommendedName>
</protein>
<dbReference type="EnsemblPlants" id="Bo8g064870.1">
    <property type="protein sequence ID" value="Bo8g064870.1"/>
    <property type="gene ID" value="Bo8g064870"/>
</dbReference>
<organism evidence="6 7">
    <name type="scientific">Brassica oleracea var. oleracea</name>
    <dbReference type="NCBI Taxonomy" id="109376"/>
    <lineage>
        <taxon>Eukaryota</taxon>
        <taxon>Viridiplantae</taxon>
        <taxon>Streptophyta</taxon>
        <taxon>Embryophyta</taxon>
        <taxon>Tracheophyta</taxon>
        <taxon>Spermatophyta</taxon>
        <taxon>Magnoliopsida</taxon>
        <taxon>eudicotyledons</taxon>
        <taxon>Gunneridae</taxon>
        <taxon>Pentapetalae</taxon>
        <taxon>rosids</taxon>
        <taxon>malvids</taxon>
        <taxon>Brassicales</taxon>
        <taxon>Brassicaceae</taxon>
        <taxon>Brassiceae</taxon>
        <taxon>Brassica</taxon>
    </lineage>
</organism>
<dbReference type="Gene3D" id="3.50.50.60">
    <property type="entry name" value="FAD/NAD(P)-binding domain"/>
    <property type="match status" value="1"/>
</dbReference>
<accession>A0A0D3DPC3</accession>